<evidence type="ECO:0000313" key="2">
    <source>
        <dbReference type="Proteomes" id="UP000219167"/>
    </source>
</evidence>
<dbReference type="OrthoDB" id="9791827at2"/>
<dbReference type="Proteomes" id="UP000219167">
    <property type="component" value="Unassembled WGS sequence"/>
</dbReference>
<keyword evidence="2" id="KW-1185">Reference proteome</keyword>
<name>A0A285U9L1_9HYPH</name>
<dbReference type="Pfam" id="PF14305">
    <property type="entry name" value="ATPgrasp_TupA"/>
    <property type="match status" value="1"/>
</dbReference>
<dbReference type="RefSeq" id="WP_097137307.1">
    <property type="nucleotide sequence ID" value="NZ_OBQD01000003.1"/>
</dbReference>
<accession>A0A285U9L1</accession>
<dbReference type="InterPro" id="IPR029465">
    <property type="entry name" value="ATPgrasp_TupA"/>
</dbReference>
<sequence>MPDITLSARHDSGLKLKLQHLFWRLIAFLPDRPYLRWKYYSMAGRFPDLDDPKLFSEKVQARKLYDRKPIYARMVDKHAAKALIAERAGQQYVVPTYWVGRDLNDVDWSTIPLPAVVKPTHASGCGVFLRERSDIDALLARNPGPEWLTLKHHRINREWAYGEFEPLIIIEKMLVEGDDAPDDYRFFVFSGEISHIELRLRRDGVGYESWFSSEWQPLEYQGFYYEPYPGVLPRPDKFEEMLEVVRKMAGDSDFMRVDLYVVDGQIYVGELTLYPGGGFQGCVPDQFDEALGRMWKQELTRHTR</sequence>
<dbReference type="AlphaFoldDB" id="A0A285U9L1"/>
<dbReference type="EMBL" id="OBQD01000003">
    <property type="protein sequence ID" value="SOC36981.1"/>
    <property type="molecule type" value="Genomic_DNA"/>
</dbReference>
<evidence type="ECO:0000313" key="1">
    <source>
        <dbReference type="EMBL" id="SOC36981.1"/>
    </source>
</evidence>
<organism evidence="1 2">
    <name type="scientific">Rhizobium subbaraonis</name>
    <dbReference type="NCBI Taxonomy" id="908946"/>
    <lineage>
        <taxon>Bacteria</taxon>
        <taxon>Pseudomonadati</taxon>
        <taxon>Pseudomonadota</taxon>
        <taxon>Alphaproteobacteria</taxon>
        <taxon>Hyphomicrobiales</taxon>
        <taxon>Rhizobiaceae</taxon>
        <taxon>Rhizobium/Agrobacterium group</taxon>
        <taxon>Rhizobium</taxon>
    </lineage>
</organism>
<reference evidence="1 2" key="1">
    <citation type="submission" date="2017-08" db="EMBL/GenBank/DDBJ databases">
        <authorList>
            <person name="de Groot N.N."/>
        </authorList>
    </citation>
    <scope>NUCLEOTIDE SEQUENCE [LARGE SCALE GENOMIC DNA]</scope>
    <source>
        <strain evidence="1 2">JC85</strain>
    </source>
</reference>
<dbReference type="SUPFAM" id="SSF56059">
    <property type="entry name" value="Glutathione synthetase ATP-binding domain-like"/>
    <property type="match status" value="1"/>
</dbReference>
<protein>
    <submittedName>
        <fullName evidence="1">Teichuronopeptide biosynthesis TupA-like protein</fullName>
    </submittedName>
</protein>
<proteinExistence type="predicted"/>
<gene>
    <name evidence="1" type="ORF">SAMN05892877_103323</name>
</gene>